<feature type="region of interest" description="Disordered" evidence="3">
    <location>
        <begin position="1"/>
        <end position="23"/>
    </location>
</feature>
<evidence type="ECO:0000256" key="3">
    <source>
        <dbReference type="SAM" id="MobiDB-lite"/>
    </source>
</evidence>
<dbReference type="Proteomes" id="UP000033540">
    <property type="component" value="Unassembled WGS sequence"/>
</dbReference>
<gene>
    <name evidence="5" type="ORF">P875_00086716</name>
</gene>
<dbReference type="SUPFAM" id="SSF56601">
    <property type="entry name" value="beta-lactamase/transpeptidase-like"/>
    <property type="match status" value="1"/>
</dbReference>
<comment type="similarity">
    <text evidence="1">Belongs to the class-A beta-lactamase family.</text>
</comment>
<proteinExistence type="inferred from homology"/>
<feature type="domain" description="Beta-lactamase-related" evidence="4">
    <location>
        <begin position="29"/>
        <end position="376"/>
    </location>
</feature>
<dbReference type="PANTHER" id="PTHR43283:SF17">
    <property type="entry name" value="(LOVD), PUTATIVE (AFU_ORTHOLOGUE AFUA_5G00920)-RELATED"/>
    <property type="match status" value="1"/>
</dbReference>
<dbReference type="PANTHER" id="PTHR43283">
    <property type="entry name" value="BETA-LACTAMASE-RELATED"/>
    <property type="match status" value="1"/>
</dbReference>
<feature type="compositionally biased region" description="Polar residues" evidence="3">
    <location>
        <begin position="1"/>
        <end position="13"/>
    </location>
</feature>
<dbReference type="EMBL" id="JZEE01000660">
    <property type="protein sequence ID" value="KJK61828.1"/>
    <property type="molecule type" value="Genomic_DNA"/>
</dbReference>
<accession>A0A0F0I772</accession>
<keyword evidence="2" id="KW-0378">Hydrolase</keyword>
<dbReference type="InterPro" id="IPR001466">
    <property type="entry name" value="Beta-lactam-related"/>
</dbReference>
<protein>
    <submittedName>
        <fullName evidence="5">Beta-lactamase</fullName>
    </submittedName>
</protein>
<dbReference type="OrthoDB" id="428260at2759"/>
<dbReference type="InterPro" id="IPR050789">
    <property type="entry name" value="Diverse_Enzym_Activities"/>
</dbReference>
<comment type="caution">
    <text evidence="5">The sequence shown here is derived from an EMBL/GenBank/DDBJ whole genome shotgun (WGS) entry which is preliminary data.</text>
</comment>
<evidence type="ECO:0000313" key="6">
    <source>
        <dbReference type="Proteomes" id="UP000033540"/>
    </source>
</evidence>
<dbReference type="STRING" id="1403190.A0A0F0I772"/>
<dbReference type="InterPro" id="IPR012338">
    <property type="entry name" value="Beta-lactam/transpept-like"/>
</dbReference>
<dbReference type="AlphaFoldDB" id="A0A0F0I772"/>
<reference evidence="5 6" key="1">
    <citation type="submission" date="2015-02" db="EMBL/GenBank/DDBJ databases">
        <title>Draft genome sequence of Aspergillus parasiticus SU-1.</title>
        <authorList>
            <person name="Yu J."/>
            <person name="Fedorova N."/>
            <person name="Yin Y."/>
            <person name="Losada L."/>
            <person name="Zafar N."/>
            <person name="Taujale R."/>
            <person name="Ehrlich K.C."/>
            <person name="Bhatnagar D."/>
            <person name="Cleveland T.E."/>
            <person name="Bennett J.W."/>
            <person name="Nierman W.C."/>
        </authorList>
    </citation>
    <scope>NUCLEOTIDE SEQUENCE [LARGE SCALE GENOMIC DNA]</scope>
    <source>
        <strain evidence="6">ATCC 56775 / NRRL 5862 / SRRC 143 / SU-1</strain>
    </source>
</reference>
<sequence length="397" mass="44826">MTSFDETVNSLRHQSAEDKQPLPRVTLGAINRDGSFHYAKAFGDDTADIADTDAVHWIASLTKFVTTIAVMQCVERGQLELDSDIGKVLPEWQDPQILTGFNEKDEPIFRPATKAITLRQVICILRPHMLTHSSGMAYVFMHPLLTRYQQLQGERPLIQQTVKESYHPFLLFEPGERWLYSPSIDWAGVAVERVTSMKLGEYMKRHIFDVVSAKDVTFHLDQREDLRARKAKNWERAGQSLEEEKNPVMPDPIVEEQGGGGLYATVNEMLKIYRGVLTEKLLRPETIKVMFQPQLETASGLDKPHEYPPPVQNAIWNAVPHDVPVSFGFGGLVNSAAVPGQRGVNSLTWSGIPNCYWWIDIENGVAGIYLSQLVPMGDQKSVQLLTEFEKFVYSTLN</sequence>
<dbReference type="Pfam" id="PF00144">
    <property type="entry name" value="Beta-lactamase"/>
    <property type="match status" value="1"/>
</dbReference>
<name>A0A0F0I772_ASPPU</name>
<evidence type="ECO:0000313" key="5">
    <source>
        <dbReference type="EMBL" id="KJK61828.1"/>
    </source>
</evidence>
<evidence type="ECO:0000259" key="4">
    <source>
        <dbReference type="Pfam" id="PF00144"/>
    </source>
</evidence>
<organism evidence="5 6">
    <name type="scientific">Aspergillus parasiticus (strain ATCC 56775 / NRRL 5862 / SRRC 143 / SU-1)</name>
    <dbReference type="NCBI Taxonomy" id="1403190"/>
    <lineage>
        <taxon>Eukaryota</taxon>
        <taxon>Fungi</taxon>
        <taxon>Dikarya</taxon>
        <taxon>Ascomycota</taxon>
        <taxon>Pezizomycotina</taxon>
        <taxon>Eurotiomycetes</taxon>
        <taxon>Eurotiomycetidae</taxon>
        <taxon>Eurotiales</taxon>
        <taxon>Aspergillaceae</taxon>
        <taxon>Aspergillus</taxon>
        <taxon>Aspergillus subgen. Circumdati</taxon>
    </lineage>
</organism>
<dbReference type="GO" id="GO:0016787">
    <property type="term" value="F:hydrolase activity"/>
    <property type="evidence" value="ECO:0007669"/>
    <property type="project" value="UniProtKB-KW"/>
</dbReference>
<evidence type="ECO:0000256" key="1">
    <source>
        <dbReference type="ARBA" id="ARBA00009009"/>
    </source>
</evidence>
<dbReference type="Gene3D" id="3.40.710.10">
    <property type="entry name" value="DD-peptidase/beta-lactamase superfamily"/>
    <property type="match status" value="1"/>
</dbReference>
<evidence type="ECO:0000256" key="2">
    <source>
        <dbReference type="ARBA" id="ARBA00022801"/>
    </source>
</evidence>